<dbReference type="InterPro" id="IPR001387">
    <property type="entry name" value="Cro/C1-type_HTH"/>
</dbReference>
<keyword evidence="4" id="KW-1185">Reference proteome</keyword>
<reference evidence="3 4" key="1">
    <citation type="journal article" date="2004" name="Proc. Natl. Acad. Sci. U.S.A.">
        <title>The complete genomic sequence of Nocardia farcinica IFM 10152.</title>
        <authorList>
            <person name="Ishikawa J."/>
            <person name="Yamashita A."/>
            <person name="Mikami Y."/>
            <person name="Hoshino Y."/>
            <person name="Kurita H."/>
            <person name="Hotta K."/>
            <person name="Shiba T."/>
            <person name="Hattori M."/>
        </authorList>
    </citation>
    <scope>NUCLEOTIDE SEQUENCE [LARGE SCALE GENOMIC DNA]</scope>
    <source>
        <strain evidence="3 4">IFM 10152</strain>
    </source>
</reference>
<dbReference type="eggNOG" id="COG1396">
    <property type="taxonomic scope" value="Bacteria"/>
</dbReference>
<dbReference type="AlphaFoldDB" id="Q5YPU8"/>
<gene>
    <name evidence="3" type="ordered locus">NFA_49410</name>
</gene>
<evidence type="ECO:0000313" key="3">
    <source>
        <dbReference type="EMBL" id="BAD59793.1"/>
    </source>
</evidence>
<dbReference type="GO" id="GO:0003677">
    <property type="term" value="F:DNA binding"/>
    <property type="evidence" value="ECO:0007669"/>
    <property type="project" value="UniProtKB-KW"/>
</dbReference>
<protein>
    <submittedName>
        <fullName evidence="3">Putative DNA-binding protein</fullName>
    </submittedName>
</protein>
<feature type="compositionally biased region" description="Polar residues" evidence="1">
    <location>
        <begin position="1"/>
        <end position="10"/>
    </location>
</feature>
<dbReference type="SUPFAM" id="SSF47413">
    <property type="entry name" value="lambda repressor-like DNA-binding domains"/>
    <property type="match status" value="1"/>
</dbReference>
<evidence type="ECO:0000256" key="1">
    <source>
        <dbReference type="SAM" id="MobiDB-lite"/>
    </source>
</evidence>
<dbReference type="EMBL" id="AP006618">
    <property type="protein sequence ID" value="BAD59793.1"/>
    <property type="molecule type" value="Genomic_DNA"/>
</dbReference>
<dbReference type="eggNOG" id="COG1476">
    <property type="taxonomic scope" value="Bacteria"/>
</dbReference>
<dbReference type="Proteomes" id="UP000006820">
    <property type="component" value="Chromosome"/>
</dbReference>
<dbReference type="KEGG" id="nfa:NFA_49410"/>
<sequence length="511" mass="55578">MKRIATNTKSWYGHATRANGVPTPKRPQGKQTMKRASQEQRYCARCGSRLNRYNPESLCAPCESASRGERQQPPSVPGDFWHTDQIRDALATWHMGRVIFAYRTHPYHGRPLPQELVANWLELTQAQLSRIEKGPAPEQLSKLVRWAQILGIPDELLWFKVPPPVGGVAAAMPPVSRGAGENALLLARWLASDGIEVPPVGNADELQRVGAALDNAHRYFDGSVVDFFRQQLVRCKADDGTLGPASALPLVLGVLGAIRRHSRDAKPEIRRQLLEVGADGAEFAGWLYRDLHDPLTATFLYDRAMEWAQAAGSLPLQGYVLLKKSQMAYDTQDAGTVLSLAQAASTGPWQLPPRAKAEVIQQEALGLAMTGEPLAAVEQNLGHAQQLLSAAEDAGGDGLGAYFNQSTLLVRSACCYTEAGKPHQAVQLFGDVLAGGTLSKRDSGLFGARQAKALALGGEPDEAANVAARADTVARETRSERTMNVVVEVVRALDPWRNRPSVRMLSDVLMP</sequence>
<dbReference type="STRING" id="247156.NFA_49410"/>
<keyword evidence="3" id="KW-0238">DNA-binding</keyword>
<proteinExistence type="predicted"/>
<feature type="region of interest" description="Disordered" evidence="1">
    <location>
        <begin position="1"/>
        <end position="35"/>
    </location>
</feature>
<evidence type="ECO:0000313" key="4">
    <source>
        <dbReference type="Proteomes" id="UP000006820"/>
    </source>
</evidence>
<feature type="domain" description="HTH cro/C1-type" evidence="2">
    <location>
        <begin position="121"/>
        <end position="156"/>
    </location>
</feature>
<accession>Q5YPU8</accession>
<dbReference type="HOGENOM" id="CLU_029927_7_1_11"/>
<dbReference type="PROSITE" id="PS50943">
    <property type="entry name" value="HTH_CROC1"/>
    <property type="match status" value="1"/>
</dbReference>
<name>Q5YPU8_NOCFA</name>
<organism evidence="3 4">
    <name type="scientific">Nocardia farcinica (strain IFM 10152)</name>
    <dbReference type="NCBI Taxonomy" id="247156"/>
    <lineage>
        <taxon>Bacteria</taxon>
        <taxon>Bacillati</taxon>
        <taxon>Actinomycetota</taxon>
        <taxon>Actinomycetes</taxon>
        <taxon>Mycobacteriales</taxon>
        <taxon>Nocardiaceae</taxon>
        <taxon>Nocardia</taxon>
    </lineage>
</organism>
<evidence type="ECO:0000259" key="2">
    <source>
        <dbReference type="PROSITE" id="PS50943"/>
    </source>
</evidence>
<dbReference type="InterPro" id="IPR010982">
    <property type="entry name" value="Lambda_DNA-bd_dom_sf"/>
</dbReference>